<evidence type="ECO:0000259" key="3">
    <source>
        <dbReference type="SMART" id="SM01223"/>
    </source>
</evidence>
<dbReference type="GO" id="GO:0035516">
    <property type="term" value="F:broad specificity oxidative DNA demethylase activity"/>
    <property type="evidence" value="ECO:0007669"/>
    <property type="project" value="InterPro"/>
</dbReference>
<evidence type="ECO:0000313" key="5">
    <source>
        <dbReference type="Proteomes" id="UP000314294"/>
    </source>
</evidence>
<dbReference type="Proteomes" id="UP000314294">
    <property type="component" value="Unassembled WGS sequence"/>
</dbReference>
<dbReference type="GO" id="GO:0040014">
    <property type="term" value="P:regulation of multicellular organism growth"/>
    <property type="evidence" value="ECO:0007669"/>
    <property type="project" value="InterPro"/>
</dbReference>
<dbReference type="Pfam" id="PF12933">
    <property type="entry name" value="FTO_NTD"/>
    <property type="match status" value="1"/>
</dbReference>
<accession>A0A4Z2F495</accession>
<proteinExistence type="predicted"/>
<dbReference type="Gene3D" id="2.60.120.590">
    <property type="entry name" value="Alpha-ketoglutarate-dependent dioxygenase AlkB-like"/>
    <property type="match status" value="1"/>
</dbReference>
<dbReference type="InterPro" id="IPR032868">
    <property type="entry name" value="FTO"/>
</dbReference>
<dbReference type="AlphaFoldDB" id="A0A4Z2F495"/>
<feature type="compositionally biased region" description="Basic residues" evidence="2">
    <location>
        <begin position="304"/>
        <end position="317"/>
    </location>
</feature>
<dbReference type="PANTHER" id="PTHR31291:SF2">
    <property type="entry name" value="ALPHA-KETOGLUTARATE-DEPENDENT DIOXYGENASE FTO"/>
    <property type="match status" value="1"/>
</dbReference>
<feature type="compositionally biased region" description="Basic and acidic residues" evidence="2">
    <location>
        <begin position="245"/>
        <end position="264"/>
    </location>
</feature>
<dbReference type="PANTHER" id="PTHR31291">
    <property type="entry name" value="ALPHA-KETOGLUTARATE-DEPENDENT DIOXYGENASE FTO"/>
    <property type="match status" value="1"/>
</dbReference>
<dbReference type="GO" id="GO:0008198">
    <property type="term" value="F:ferrous iron binding"/>
    <property type="evidence" value="ECO:0007669"/>
    <property type="project" value="TreeGrafter"/>
</dbReference>
<feature type="domain" description="Alpha-ketoglutarate-dependent dioxygenase FTO catalytic" evidence="3">
    <location>
        <begin position="101"/>
        <end position="336"/>
    </location>
</feature>
<organism evidence="4 5">
    <name type="scientific">Liparis tanakae</name>
    <name type="common">Tanaka's snailfish</name>
    <dbReference type="NCBI Taxonomy" id="230148"/>
    <lineage>
        <taxon>Eukaryota</taxon>
        <taxon>Metazoa</taxon>
        <taxon>Chordata</taxon>
        <taxon>Craniata</taxon>
        <taxon>Vertebrata</taxon>
        <taxon>Euteleostomi</taxon>
        <taxon>Actinopterygii</taxon>
        <taxon>Neopterygii</taxon>
        <taxon>Teleostei</taxon>
        <taxon>Neoteleostei</taxon>
        <taxon>Acanthomorphata</taxon>
        <taxon>Eupercaria</taxon>
        <taxon>Perciformes</taxon>
        <taxon>Cottioidei</taxon>
        <taxon>Cottales</taxon>
        <taxon>Liparidae</taxon>
        <taxon>Liparis</taxon>
    </lineage>
</organism>
<keyword evidence="4" id="KW-0223">Dioxygenase</keyword>
<name>A0A4Z2F495_9TELE</name>
<evidence type="ECO:0000256" key="2">
    <source>
        <dbReference type="SAM" id="MobiDB-lite"/>
    </source>
</evidence>
<evidence type="ECO:0000256" key="1">
    <source>
        <dbReference type="ARBA" id="ARBA00001954"/>
    </source>
</evidence>
<keyword evidence="4" id="KW-0560">Oxidoreductase</keyword>
<dbReference type="OrthoDB" id="46257at2759"/>
<feature type="region of interest" description="Disordered" evidence="2">
    <location>
        <begin position="227"/>
        <end position="317"/>
    </location>
</feature>
<dbReference type="InterPro" id="IPR024367">
    <property type="entry name" value="FTO_cat_dom"/>
</dbReference>
<dbReference type="SMART" id="SM01223">
    <property type="entry name" value="FTO_NTD"/>
    <property type="match status" value="1"/>
</dbReference>
<dbReference type="GO" id="GO:0042245">
    <property type="term" value="P:RNA repair"/>
    <property type="evidence" value="ECO:0007669"/>
    <property type="project" value="InterPro"/>
</dbReference>
<comment type="caution">
    <text evidence="4">The sequence shown here is derived from an EMBL/GenBank/DDBJ whole genome shotgun (WGS) entry which is preliminary data.</text>
</comment>
<evidence type="ECO:0000313" key="4">
    <source>
        <dbReference type="EMBL" id="TNN35581.1"/>
    </source>
</evidence>
<gene>
    <name evidence="4" type="primary">FTO</name>
    <name evidence="4" type="ORF">EYF80_054257</name>
</gene>
<keyword evidence="5" id="KW-1185">Reference proteome</keyword>
<comment type="cofactor">
    <cofactor evidence="1">
        <name>Fe(2+)</name>
        <dbReference type="ChEBI" id="CHEBI:29033"/>
    </cofactor>
</comment>
<sequence>MKRSAFESVKMRWTNSRTTETFMEPTGLSSDQSCVQKLRSQKNPKCSDGGRRPLLCNNRRGPVLKRVSHKRRHVVNTARGPRQKLLQELGTQKIPFLGPSDQGYQQLWESSYSGLVLRRSSSLPAELHGRVQAALLTLRGRGCLLRDLVRIRERDVFTVVSRTLLGEPGHTYRYLDTRLFAIPWHSEDAEVKGRACCDPDFRAACRALWELNTFFCSDVPLMEDGDGLMQSGKGKADEGGAAGSKRSDDSKDGEGGDSEARQSEEGDSGSKLSDEWDSEEGCSGSKPRGPWEKSNTAHLARGARGGRRHGLRRASHQIHLRDSVGGALSNVIAADRLIARPGAAEITGAEDPSS</sequence>
<dbReference type="InterPro" id="IPR037151">
    <property type="entry name" value="AlkB-like_sf"/>
</dbReference>
<dbReference type="EMBL" id="SRLO01001745">
    <property type="protein sequence ID" value="TNN35581.1"/>
    <property type="molecule type" value="Genomic_DNA"/>
</dbReference>
<dbReference type="GO" id="GO:1990931">
    <property type="term" value="F:mRNA N6-methyladenosine dioxygenase activity"/>
    <property type="evidence" value="ECO:0007669"/>
    <property type="project" value="TreeGrafter"/>
</dbReference>
<protein>
    <submittedName>
        <fullName evidence="4">Alpha-ketoglutarate-dependent dioxygenase FTO</fullName>
    </submittedName>
</protein>
<reference evidence="4 5" key="1">
    <citation type="submission" date="2019-03" db="EMBL/GenBank/DDBJ databases">
        <title>First draft genome of Liparis tanakae, snailfish: a comprehensive survey of snailfish specific genes.</title>
        <authorList>
            <person name="Kim W."/>
            <person name="Song I."/>
            <person name="Jeong J.-H."/>
            <person name="Kim D."/>
            <person name="Kim S."/>
            <person name="Ryu S."/>
            <person name="Song J.Y."/>
            <person name="Lee S.K."/>
        </authorList>
    </citation>
    <scope>NUCLEOTIDE SEQUENCE [LARGE SCALE GENOMIC DNA]</scope>
    <source>
        <tissue evidence="4">Muscle</tissue>
    </source>
</reference>
<dbReference type="GO" id="GO:0006307">
    <property type="term" value="P:DNA alkylation repair"/>
    <property type="evidence" value="ECO:0007669"/>
    <property type="project" value="InterPro"/>
</dbReference>